<evidence type="ECO:0000256" key="1">
    <source>
        <dbReference type="ARBA" id="ARBA00001947"/>
    </source>
</evidence>
<name>A0AAD5WNE5_9PEZI</name>
<evidence type="ECO:0000256" key="6">
    <source>
        <dbReference type="ARBA" id="ARBA00023027"/>
    </source>
</evidence>
<dbReference type="EMBL" id="JAKWBI020000635">
    <property type="protein sequence ID" value="KAJ2893263.1"/>
    <property type="molecule type" value="Genomic_DNA"/>
</dbReference>
<dbReference type="AlphaFoldDB" id="A0AAD5WNE5"/>
<dbReference type="Gene3D" id="3.90.180.10">
    <property type="entry name" value="Medium-chain alcohol dehydrogenases, catalytic domain"/>
    <property type="match status" value="1"/>
</dbReference>
<keyword evidence="4" id="KW-0862">Zinc</keyword>
<dbReference type="SUPFAM" id="SSF50129">
    <property type="entry name" value="GroES-like"/>
    <property type="match status" value="1"/>
</dbReference>
<reference evidence="9" key="1">
    <citation type="submission" date="2022-07" db="EMBL/GenBank/DDBJ databases">
        <title>Draft genome sequence of Zalerion maritima ATCC 34329, a (micro)plastics degrading marine fungus.</title>
        <authorList>
            <person name="Paco A."/>
            <person name="Goncalves M.F.M."/>
            <person name="Rocha-Santos T.A.P."/>
            <person name="Alves A."/>
        </authorList>
    </citation>
    <scope>NUCLEOTIDE SEQUENCE</scope>
    <source>
        <strain evidence="9">ATCC 34329</strain>
    </source>
</reference>
<keyword evidence="6" id="KW-0520">NAD</keyword>
<feature type="domain" description="Alcohol dehydrogenase-like N-terminal" evidence="8">
    <location>
        <begin position="84"/>
        <end position="205"/>
    </location>
</feature>
<dbReference type="InterPro" id="IPR011032">
    <property type="entry name" value="GroES-like_sf"/>
</dbReference>
<dbReference type="InterPro" id="IPR036291">
    <property type="entry name" value="NAD(P)-bd_dom_sf"/>
</dbReference>
<dbReference type="SUPFAM" id="SSF51735">
    <property type="entry name" value="NAD(P)-binding Rossmann-fold domains"/>
    <property type="match status" value="1"/>
</dbReference>
<dbReference type="FunFam" id="3.40.50.720:FF:000039">
    <property type="entry name" value="Alcohol dehydrogenase AdhP"/>
    <property type="match status" value="1"/>
</dbReference>
<evidence type="ECO:0008006" key="11">
    <source>
        <dbReference type="Google" id="ProtNLM"/>
    </source>
</evidence>
<dbReference type="InterPro" id="IPR013149">
    <property type="entry name" value="ADH-like_C"/>
</dbReference>
<evidence type="ECO:0000256" key="3">
    <source>
        <dbReference type="ARBA" id="ARBA00022723"/>
    </source>
</evidence>
<accession>A0AAD5WNE5</accession>
<proteinExistence type="inferred from homology"/>
<organism evidence="9 10">
    <name type="scientific">Zalerion maritima</name>
    <dbReference type="NCBI Taxonomy" id="339359"/>
    <lineage>
        <taxon>Eukaryota</taxon>
        <taxon>Fungi</taxon>
        <taxon>Dikarya</taxon>
        <taxon>Ascomycota</taxon>
        <taxon>Pezizomycotina</taxon>
        <taxon>Sordariomycetes</taxon>
        <taxon>Lulworthiomycetidae</taxon>
        <taxon>Lulworthiales</taxon>
        <taxon>Lulworthiaceae</taxon>
        <taxon>Zalerion</taxon>
    </lineage>
</organism>
<keyword evidence="3" id="KW-0479">Metal-binding</keyword>
<dbReference type="InterPro" id="IPR013154">
    <property type="entry name" value="ADH-like_N"/>
</dbReference>
<gene>
    <name evidence="9" type="ORF">MKZ38_008858</name>
</gene>
<protein>
    <recommendedName>
        <fullName evidence="11">Enoyl reductase (ER) domain-containing protein</fullName>
    </recommendedName>
</protein>
<dbReference type="GO" id="GO:0005737">
    <property type="term" value="C:cytoplasm"/>
    <property type="evidence" value="ECO:0007669"/>
    <property type="project" value="TreeGrafter"/>
</dbReference>
<dbReference type="Pfam" id="PF00107">
    <property type="entry name" value="ADH_zinc_N"/>
    <property type="match status" value="1"/>
</dbReference>
<evidence type="ECO:0000256" key="4">
    <source>
        <dbReference type="ARBA" id="ARBA00022833"/>
    </source>
</evidence>
<dbReference type="Gene3D" id="3.40.50.720">
    <property type="entry name" value="NAD(P)-binding Rossmann-like Domain"/>
    <property type="match status" value="1"/>
</dbReference>
<keyword evidence="5" id="KW-0560">Oxidoreductase</keyword>
<evidence type="ECO:0000313" key="10">
    <source>
        <dbReference type="Proteomes" id="UP001201980"/>
    </source>
</evidence>
<comment type="caution">
    <text evidence="9">The sequence shown here is derived from an EMBL/GenBank/DDBJ whole genome shotgun (WGS) entry which is preliminary data.</text>
</comment>
<feature type="domain" description="Alcohol dehydrogenase-like C-terminal" evidence="7">
    <location>
        <begin position="245"/>
        <end position="376"/>
    </location>
</feature>
<comment type="similarity">
    <text evidence="2">Belongs to the zinc-containing alcohol dehydrogenase family.</text>
</comment>
<dbReference type="PANTHER" id="PTHR42940">
    <property type="entry name" value="ALCOHOL DEHYDROGENASE 1-RELATED"/>
    <property type="match status" value="1"/>
</dbReference>
<dbReference type="GO" id="GO:0004022">
    <property type="term" value="F:alcohol dehydrogenase (NAD+) activity"/>
    <property type="evidence" value="ECO:0007669"/>
    <property type="project" value="TreeGrafter"/>
</dbReference>
<evidence type="ECO:0000259" key="8">
    <source>
        <dbReference type="Pfam" id="PF08240"/>
    </source>
</evidence>
<keyword evidence="10" id="KW-1185">Reference proteome</keyword>
<dbReference type="GO" id="GO:0046872">
    <property type="term" value="F:metal ion binding"/>
    <property type="evidence" value="ECO:0007669"/>
    <property type="project" value="UniProtKB-KW"/>
</dbReference>
<dbReference type="CDD" id="cd08297">
    <property type="entry name" value="CAD3"/>
    <property type="match status" value="1"/>
</dbReference>
<evidence type="ECO:0000256" key="5">
    <source>
        <dbReference type="ARBA" id="ARBA00023002"/>
    </source>
</evidence>
<comment type="cofactor">
    <cofactor evidence="1">
        <name>Zn(2+)</name>
        <dbReference type="ChEBI" id="CHEBI:29105"/>
    </cofactor>
</comment>
<dbReference type="PANTHER" id="PTHR42940:SF2">
    <property type="entry name" value="DEHYDROGENASE FAMILY OXIDOREDUCTASE, PUTATIVE (JCVI)-RELATED"/>
    <property type="match status" value="1"/>
</dbReference>
<sequence>MLIVPYIHSLTPSSLVIQHDFYEFLQSNRRLIDKVSSRMSATNGSTGTAAVSVPTTQKAVVIKQTGKSWSIAVDSSFPVPVPKEGEALVRLSCTGVCHSDLSGFNGGWVRQATCSVPGHEGIGRIISYHPSTNTASPLADGTVLPPVGSKIGVPLIRKPCEKCNICLLPDGEVMCPHTGFHGMQVDGTFQQYMTVATSYMVPIPEGVDEVLAAPVLCGGVTSYKAIKKSGARKGEWLVVAGAGGGLGIFAVQYGVALGLRVIGIDTGKEKKGAVLGLGAEGFVDYMEETGDLLPKKILDMTDGGAHAVLVIAPSENTYNQSLEYARVQGTIVCVGLPHEDVRLRVPPGLVLHHDLTIKGSMVGTRRDIREAMEFVEKGLVKPTVLVHEMGEVEEVFRKMERNEVLGRAVLKLEFPYFQEGTKEQAQEQSAFHYCGLMTGTLGKEEQPAQLSVKVQVGPSLPLASQDLQLPIHQQRPKNAALKQLRRNRVINYSTQLIVSKSTPQKLGVVQTPFLISILYIRQSH</sequence>
<evidence type="ECO:0000256" key="2">
    <source>
        <dbReference type="ARBA" id="ARBA00008072"/>
    </source>
</evidence>
<evidence type="ECO:0000259" key="7">
    <source>
        <dbReference type="Pfam" id="PF00107"/>
    </source>
</evidence>
<evidence type="ECO:0000313" key="9">
    <source>
        <dbReference type="EMBL" id="KAJ2893263.1"/>
    </source>
</evidence>
<dbReference type="Proteomes" id="UP001201980">
    <property type="component" value="Unassembled WGS sequence"/>
</dbReference>
<dbReference type="Pfam" id="PF08240">
    <property type="entry name" value="ADH_N"/>
    <property type="match status" value="1"/>
</dbReference>